<evidence type="ECO:0000313" key="2">
    <source>
        <dbReference type="Proteomes" id="UP000295044"/>
    </source>
</evidence>
<gene>
    <name evidence="1" type="primary">48</name>
    <name evidence="1" type="ORF">SEA_SCORPIA_48</name>
</gene>
<name>A0A482J8I1_9CAUD</name>
<proteinExistence type="predicted"/>
<dbReference type="RefSeq" id="YP_010060759.1">
    <property type="nucleotide sequence ID" value="NC_054775.1"/>
</dbReference>
<organism evidence="1 2">
    <name type="scientific">Mycobacterium phage Scorpia</name>
    <dbReference type="NCBI Taxonomy" id="2517968"/>
    <lineage>
        <taxon>Viruses</taxon>
        <taxon>Duplodnaviria</taxon>
        <taxon>Heunggongvirae</taxon>
        <taxon>Uroviricota</taxon>
        <taxon>Caudoviricetes</taxon>
        <taxon>Benedictvirus</taxon>
        <taxon>Benedictvirus scorpia</taxon>
    </lineage>
</organism>
<evidence type="ECO:0000313" key="1">
    <source>
        <dbReference type="EMBL" id="QBP29048.1"/>
    </source>
</evidence>
<reference evidence="2" key="1">
    <citation type="submission" date="2019-02" db="EMBL/GenBank/DDBJ databases">
        <authorList>
            <person name="Wiggin Z.P."/>
            <person name="Wolyniak M.J."/>
            <person name="Aull H.G."/>
            <person name="Garlena R.A."/>
            <person name="Russell D.A."/>
            <person name="Pope W.H."/>
            <person name="Jacobs-Sera D."/>
            <person name="Hatfull G.F."/>
        </authorList>
    </citation>
    <scope>NUCLEOTIDE SEQUENCE [LARGE SCALE GENOMIC DNA]</scope>
</reference>
<dbReference type="GeneID" id="64868625"/>
<dbReference type="EMBL" id="MK494091">
    <property type="protein sequence ID" value="QBP29048.1"/>
    <property type="molecule type" value="Genomic_DNA"/>
</dbReference>
<sequence>MSPTKRRVPTTVAYPPKSQLTLENLQAWIEKFGPLKRIEVLSEEDRGEQFELELVFGG</sequence>
<dbReference type="Proteomes" id="UP000295044">
    <property type="component" value="Segment"/>
</dbReference>
<keyword evidence="2" id="KW-1185">Reference proteome</keyword>
<accession>A0A482J8I1</accession>
<dbReference type="KEGG" id="vg:64868625"/>
<protein>
    <submittedName>
        <fullName evidence="1">Uncharacterized protein</fullName>
    </submittedName>
</protein>